<name>V4M565_EUTSA</name>
<protein>
    <recommendedName>
        <fullName evidence="3">Glabrous enhancer-binding protein-like DBD domain-containing protein</fullName>
    </recommendedName>
</protein>
<dbReference type="Proteomes" id="UP000030689">
    <property type="component" value="Unassembled WGS sequence"/>
</dbReference>
<dbReference type="STRING" id="72664.V4M565"/>
<dbReference type="Pfam" id="PF04504">
    <property type="entry name" value="GeBP-like_DBD"/>
    <property type="match status" value="1"/>
</dbReference>
<dbReference type="KEGG" id="eus:EUTSA_v10027771mg"/>
<dbReference type="AlphaFoldDB" id="V4M565"/>
<feature type="compositionally biased region" description="Basic and acidic residues" evidence="2">
    <location>
        <begin position="17"/>
        <end position="37"/>
    </location>
</feature>
<dbReference type="InterPro" id="IPR053932">
    <property type="entry name" value="GeBP-like_DBD"/>
</dbReference>
<evidence type="ECO:0000313" key="5">
    <source>
        <dbReference type="Proteomes" id="UP000030689"/>
    </source>
</evidence>
<comment type="similarity">
    <text evidence="1">Belongs to the GeBP family.</text>
</comment>
<evidence type="ECO:0000259" key="3">
    <source>
        <dbReference type="Pfam" id="PF04504"/>
    </source>
</evidence>
<dbReference type="GO" id="GO:0005634">
    <property type="term" value="C:nucleus"/>
    <property type="evidence" value="ECO:0007669"/>
    <property type="project" value="TreeGrafter"/>
</dbReference>
<gene>
    <name evidence="4" type="ORF">EUTSA_v10027771mg</name>
</gene>
<dbReference type="EMBL" id="KI517416">
    <property type="protein sequence ID" value="ESQ47438.1"/>
    <property type="molecule type" value="Genomic_DNA"/>
</dbReference>
<sequence>MVTPKRLNFSSSACGDSDTRLEKLPSTHAAEEQEPMKTKTTKKKKKKQKSMMKEIWNEDNELAVLKGLVDYRVRTMHEPGFDWDGFFDFIKGSIKAEVTKEQLLSKIRKLKRRFVVHMERITQGNDPLFTRFTDSQAFGYAKMIWDSAEDEVDNRSSIREKALQNENGENAFKENEQVNNDEPVNKNGKVPPEVVCMEEAEQTENGEGAFKECDQVDKDAPLNENGKSILEVVGMENAQQTEGDNAFKENEQAANGEPVNINGTSVPEAVGMENAQQTENGECSVKENGQVGNAEHVNENGKSLPEAQQVENGECAFKENGQASNDEPVNENEAEKSNSDGKSLPEAVGVDKTAEHKTDGNENHDNEDDADDLCSVQDAFETMMWKGLTDYQKKLQIEKLKNIRTGKRKELSSEWKALCAEELNLNIKKLRLCANLAEAANHA</sequence>
<proteinExistence type="inferred from homology"/>
<feature type="domain" description="Glabrous enhancer-binding protein-like DBD" evidence="3">
    <location>
        <begin position="53"/>
        <end position="146"/>
    </location>
</feature>
<feature type="region of interest" description="Disordered" evidence="2">
    <location>
        <begin position="319"/>
        <end position="346"/>
    </location>
</feature>
<dbReference type="InterPro" id="IPR007592">
    <property type="entry name" value="GEBP"/>
</dbReference>
<feature type="compositionally biased region" description="Basic residues" evidence="2">
    <location>
        <begin position="39"/>
        <end position="50"/>
    </location>
</feature>
<dbReference type="PANTHER" id="PTHR31662:SF49">
    <property type="entry name" value="GLABROUS1 ENHANCER-BINDING PROTEIN-RELATED"/>
    <property type="match status" value="1"/>
</dbReference>
<reference evidence="4 5" key="1">
    <citation type="journal article" date="2013" name="Front. Plant Sci.">
        <title>The Reference Genome of the Halophytic Plant Eutrema salsugineum.</title>
        <authorList>
            <person name="Yang R."/>
            <person name="Jarvis D.E."/>
            <person name="Chen H."/>
            <person name="Beilstein M.A."/>
            <person name="Grimwood J."/>
            <person name="Jenkins J."/>
            <person name="Shu S."/>
            <person name="Prochnik S."/>
            <person name="Xin M."/>
            <person name="Ma C."/>
            <person name="Schmutz J."/>
            <person name="Wing R.A."/>
            <person name="Mitchell-Olds T."/>
            <person name="Schumaker K.S."/>
            <person name="Wang X."/>
        </authorList>
    </citation>
    <scope>NUCLEOTIDE SEQUENCE [LARGE SCALE GENOMIC DNA]</scope>
</reference>
<dbReference type="PANTHER" id="PTHR31662">
    <property type="entry name" value="BNAANNG10740D PROTEIN-RELATED"/>
    <property type="match status" value="1"/>
</dbReference>
<dbReference type="Gramene" id="ESQ47438">
    <property type="protein sequence ID" value="ESQ47438"/>
    <property type="gene ID" value="EUTSA_v10027771mg"/>
</dbReference>
<dbReference type="OMA" id="GECAFKE"/>
<accession>V4M565</accession>
<feature type="region of interest" description="Disordered" evidence="2">
    <location>
        <begin position="1"/>
        <end position="51"/>
    </location>
</feature>
<keyword evidence="5" id="KW-1185">Reference proteome</keyword>
<evidence type="ECO:0000256" key="1">
    <source>
        <dbReference type="ARBA" id="ARBA00010820"/>
    </source>
</evidence>
<evidence type="ECO:0000256" key="2">
    <source>
        <dbReference type="SAM" id="MobiDB-lite"/>
    </source>
</evidence>
<evidence type="ECO:0000313" key="4">
    <source>
        <dbReference type="EMBL" id="ESQ47438.1"/>
    </source>
</evidence>
<organism evidence="4 5">
    <name type="scientific">Eutrema salsugineum</name>
    <name type="common">Saltwater cress</name>
    <name type="synonym">Sisymbrium salsugineum</name>
    <dbReference type="NCBI Taxonomy" id="72664"/>
    <lineage>
        <taxon>Eukaryota</taxon>
        <taxon>Viridiplantae</taxon>
        <taxon>Streptophyta</taxon>
        <taxon>Embryophyta</taxon>
        <taxon>Tracheophyta</taxon>
        <taxon>Spermatophyta</taxon>
        <taxon>Magnoliopsida</taxon>
        <taxon>eudicotyledons</taxon>
        <taxon>Gunneridae</taxon>
        <taxon>Pentapetalae</taxon>
        <taxon>rosids</taxon>
        <taxon>malvids</taxon>
        <taxon>Brassicales</taxon>
        <taxon>Brassicaceae</taxon>
        <taxon>Eutremeae</taxon>
        <taxon>Eutrema</taxon>
    </lineage>
</organism>
<dbReference type="GO" id="GO:0006355">
    <property type="term" value="P:regulation of DNA-templated transcription"/>
    <property type="evidence" value="ECO:0007669"/>
    <property type="project" value="InterPro"/>
</dbReference>
<dbReference type="OrthoDB" id="661680at2759"/>
<feature type="region of interest" description="Disordered" evidence="2">
    <location>
        <begin position="164"/>
        <end position="189"/>
    </location>
</feature>